<feature type="region of interest" description="Disordered" evidence="1">
    <location>
        <begin position="1"/>
        <end position="35"/>
    </location>
</feature>
<feature type="compositionally biased region" description="Low complexity" evidence="1">
    <location>
        <begin position="17"/>
        <end position="33"/>
    </location>
</feature>
<name>A0A7T8HMJ4_CALRO</name>
<evidence type="ECO:0000313" key="3">
    <source>
        <dbReference type="Proteomes" id="UP000595437"/>
    </source>
</evidence>
<evidence type="ECO:0000313" key="2">
    <source>
        <dbReference type="EMBL" id="QQP52743.1"/>
    </source>
</evidence>
<protein>
    <submittedName>
        <fullName evidence="2">Uncharacterized protein</fullName>
    </submittedName>
</protein>
<dbReference type="Proteomes" id="UP000595437">
    <property type="component" value="Chromosome 3"/>
</dbReference>
<accession>A0A7T8HMJ4</accession>
<dbReference type="EMBL" id="CP045892">
    <property type="protein sequence ID" value="QQP52743.1"/>
    <property type="molecule type" value="Genomic_DNA"/>
</dbReference>
<sequence length="98" mass="11464">MPKLLPQRQSSRHRRNSTNSNSSSKSTSTSTTQDTKKHMLLLWCRVNTYLIRAPNEYKPVFILPSRQTRHQILSRQSELLFSQKVDSHIFTSTFSELK</sequence>
<keyword evidence="3" id="KW-1185">Reference proteome</keyword>
<dbReference type="AlphaFoldDB" id="A0A7T8HMJ4"/>
<evidence type="ECO:0000256" key="1">
    <source>
        <dbReference type="SAM" id="MobiDB-lite"/>
    </source>
</evidence>
<reference evidence="3" key="1">
    <citation type="submission" date="2021-01" db="EMBL/GenBank/DDBJ databases">
        <title>Caligus Genome Assembly.</title>
        <authorList>
            <person name="Gallardo-Escarate C."/>
        </authorList>
    </citation>
    <scope>NUCLEOTIDE SEQUENCE [LARGE SCALE GENOMIC DNA]</scope>
</reference>
<proteinExistence type="predicted"/>
<organism evidence="2 3">
    <name type="scientific">Caligus rogercresseyi</name>
    <name type="common">Sea louse</name>
    <dbReference type="NCBI Taxonomy" id="217165"/>
    <lineage>
        <taxon>Eukaryota</taxon>
        <taxon>Metazoa</taxon>
        <taxon>Ecdysozoa</taxon>
        <taxon>Arthropoda</taxon>
        <taxon>Crustacea</taxon>
        <taxon>Multicrustacea</taxon>
        <taxon>Hexanauplia</taxon>
        <taxon>Copepoda</taxon>
        <taxon>Siphonostomatoida</taxon>
        <taxon>Caligidae</taxon>
        <taxon>Caligus</taxon>
    </lineage>
</organism>
<gene>
    <name evidence="2" type="ORF">FKW44_004983</name>
</gene>